<dbReference type="SUPFAM" id="SSF103473">
    <property type="entry name" value="MFS general substrate transporter"/>
    <property type="match status" value="1"/>
</dbReference>
<dbReference type="PROSITE" id="PS50850">
    <property type="entry name" value="MFS"/>
    <property type="match status" value="1"/>
</dbReference>
<feature type="transmembrane region" description="Helical" evidence="7">
    <location>
        <begin position="185"/>
        <end position="206"/>
    </location>
</feature>
<feature type="transmembrane region" description="Helical" evidence="7">
    <location>
        <begin position="404"/>
        <end position="424"/>
    </location>
</feature>
<dbReference type="InterPro" id="IPR005829">
    <property type="entry name" value="Sugar_transporter_CS"/>
</dbReference>
<feature type="transmembrane region" description="Helical" evidence="7">
    <location>
        <begin position="306"/>
        <end position="329"/>
    </location>
</feature>
<dbReference type="Pfam" id="PF00083">
    <property type="entry name" value="Sugar_tr"/>
    <property type="match status" value="1"/>
</dbReference>
<evidence type="ECO:0000256" key="2">
    <source>
        <dbReference type="ARBA" id="ARBA00010992"/>
    </source>
</evidence>
<evidence type="ECO:0000256" key="6">
    <source>
        <dbReference type="RuleBase" id="RU003346"/>
    </source>
</evidence>
<dbReference type="EMBL" id="BAAAQN010000038">
    <property type="protein sequence ID" value="GAA2045030.1"/>
    <property type="molecule type" value="Genomic_DNA"/>
</dbReference>
<comment type="subcellular location">
    <subcellularLocation>
        <location evidence="1">Cell membrane</location>
        <topology evidence="1">Multi-pass membrane protein</topology>
    </subcellularLocation>
</comment>
<comment type="caution">
    <text evidence="10">The sequence shown here is derived from an EMBL/GenBank/DDBJ whole genome shotgun (WGS) entry which is preliminary data.</text>
</comment>
<accession>A0ABP5GEI7</accession>
<feature type="transmembrane region" description="Helical" evidence="7">
    <location>
        <begin position="70"/>
        <end position="88"/>
    </location>
</feature>
<dbReference type="Proteomes" id="UP001500751">
    <property type="component" value="Unassembled WGS sequence"/>
</dbReference>
<evidence type="ECO:0000313" key="11">
    <source>
        <dbReference type="Proteomes" id="UP001500751"/>
    </source>
</evidence>
<evidence type="ECO:0000256" key="1">
    <source>
        <dbReference type="ARBA" id="ARBA00004651"/>
    </source>
</evidence>
<proteinExistence type="inferred from homology"/>
<dbReference type="PRINTS" id="PR00171">
    <property type="entry name" value="SUGRTRNSPORT"/>
</dbReference>
<dbReference type="InterPro" id="IPR003663">
    <property type="entry name" value="Sugar/inositol_transpt"/>
</dbReference>
<dbReference type="PROSITE" id="PS00217">
    <property type="entry name" value="SUGAR_TRANSPORT_2"/>
    <property type="match status" value="1"/>
</dbReference>
<feature type="signal peptide" evidence="8">
    <location>
        <begin position="1"/>
        <end position="23"/>
    </location>
</feature>
<organism evidence="10 11">
    <name type="scientific">Catenulispora yoronensis</name>
    <dbReference type="NCBI Taxonomy" id="450799"/>
    <lineage>
        <taxon>Bacteria</taxon>
        <taxon>Bacillati</taxon>
        <taxon>Actinomycetota</taxon>
        <taxon>Actinomycetes</taxon>
        <taxon>Catenulisporales</taxon>
        <taxon>Catenulisporaceae</taxon>
        <taxon>Catenulispora</taxon>
    </lineage>
</organism>
<protein>
    <submittedName>
        <fullName evidence="10">Sugar porter family MFS transporter</fullName>
    </submittedName>
</protein>
<evidence type="ECO:0000256" key="3">
    <source>
        <dbReference type="ARBA" id="ARBA00022692"/>
    </source>
</evidence>
<dbReference type="Gene3D" id="1.20.1250.20">
    <property type="entry name" value="MFS general substrate transporter like domains"/>
    <property type="match status" value="1"/>
</dbReference>
<feature type="transmembrane region" description="Helical" evidence="7">
    <location>
        <begin position="266"/>
        <end position="286"/>
    </location>
</feature>
<feature type="transmembrane region" description="Helical" evidence="7">
    <location>
        <begin position="368"/>
        <end position="392"/>
    </location>
</feature>
<dbReference type="PANTHER" id="PTHR48022:SF2">
    <property type="entry name" value="PLASTIDIC GLUCOSE TRANSPORTER 4"/>
    <property type="match status" value="1"/>
</dbReference>
<feature type="transmembrane region" description="Helical" evidence="7">
    <location>
        <begin position="129"/>
        <end position="148"/>
    </location>
</feature>
<evidence type="ECO:0000259" key="9">
    <source>
        <dbReference type="PROSITE" id="PS50850"/>
    </source>
</evidence>
<dbReference type="InterPro" id="IPR020846">
    <property type="entry name" value="MFS_dom"/>
</dbReference>
<feature type="transmembrane region" description="Helical" evidence="7">
    <location>
        <begin position="436"/>
        <end position="456"/>
    </location>
</feature>
<feature type="domain" description="Major facilitator superfamily (MFS) profile" evidence="9">
    <location>
        <begin position="33"/>
        <end position="460"/>
    </location>
</feature>
<evidence type="ECO:0000256" key="5">
    <source>
        <dbReference type="ARBA" id="ARBA00023136"/>
    </source>
</evidence>
<feature type="chain" id="PRO_5045592705" evidence="8">
    <location>
        <begin position="24"/>
        <end position="497"/>
    </location>
</feature>
<reference evidence="11" key="1">
    <citation type="journal article" date="2019" name="Int. J. Syst. Evol. Microbiol.">
        <title>The Global Catalogue of Microorganisms (GCM) 10K type strain sequencing project: providing services to taxonomists for standard genome sequencing and annotation.</title>
        <authorList>
            <consortium name="The Broad Institute Genomics Platform"/>
            <consortium name="The Broad Institute Genome Sequencing Center for Infectious Disease"/>
            <person name="Wu L."/>
            <person name="Ma J."/>
        </authorList>
    </citation>
    <scope>NUCLEOTIDE SEQUENCE [LARGE SCALE GENOMIC DNA]</scope>
    <source>
        <strain evidence="11">JCM 16014</strain>
    </source>
</reference>
<keyword evidence="4 7" id="KW-1133">Transmembrane helix</keyword>
<dbReference type="NCBIfam" id="TIGR00879">
    <property type="entry name" value="SP"/>
    <property type="match status" value="1"/>
</dbReference>
<gene>
    <name evidence="10" type="ORF">GCM10009839_56090</name>
</gene>
<feature type="transmembrane region" description="Helical" evidence="7">
    <location>
        <begin position="336"/>
        <end position="356"/>
    </location>
</feature>
<dbReference type="PANTHER" id="PTHR48022">
    <property type="entry name" value="PLASTIDIC GLUCOSE TRANSPORTER 4"/>
    <property type="match status" value="1"/>
</dbReference>
<dbReference type="InterPro" id="IPR005828">
    <property type="entry name" value="MFS_sugar_transport-like"/>
</dbReference>
<evidence type="ECO:0000256" key="8">
    <source>
        <dbReference type="SAM" id="SignalP"/>
    </source>
</evidence>
<keyword evidence="8" id="KW-0732">Signal</keyword>
<comment type="similarity">
    <text evidence="2 6">Belongs to the major facilitator superfamily. Sugar transporter (TC 2.A.1.1) family.</text>
</comment>
<feature type="transmembrane region" description="Helical" evidence="7">
    <location>
        <begin position="100"/>
        <end position="123"/>
    </location>
</feature>
<dbReference type="InterPro" id="IPR050360">
    <property type="entry name" value="MFS_Sugar_Transporters"/>
</dbReference>
<sequence length="497" mass="52714">MSSSFTSATVCAMATTASPAAPAARRPVNRATLYTFGAFGGILFGYDLGVIAGVLVLITKQWQLSAFQKGVITASLSVGAMLGAMLAGRLCNRIGRKRTIMLAAIVVVAGTLGCALAGSWTVMMVTRGVIGIGVGLSSATVPTYLAELAPARARGALGSLNQLFIVSGILIAFLVDYALSSHNNWKGMFLGALVPAGILLAGLLVLPETPRWLLSKGRDAEARTVLAAVRPAAGEAELDTELGEIRDIIRRDSQERGRIRDLWQPWVRPMVLVALILAIGQQFSGVNAINAYFPTMLKSLGFATRTALLSAVVLGVVKFLFTVWELFVVDRWGRRPLLMTGAAVMTVALFAAGLVIKNVHDKDTLGTLTLVFLILYLAGYELGWGATVWVMIGEIFPLRARAAGTGLATTVLWAATGLVTAVFPTMSAKNHLGIGGAMWVFAGINVLLLILARFYIPETKGRSLEQIERDLRHGEPAGADADDALEVPGEVGLIPES</sequence>
<keyword evidence="3 7" id="KW-0812">Transmembrane</keyword>
<keyword evidence="11" id="KW-1185">Reference proteome</keyword>
<keyword evidence="6" id="KW-0813">Transport</keyword>
<feature type="transmembrane region" description="Helical" evidence="7">
    <location>
        <begin position="33"/>
        <end position="58"/>
    </location>
</feature>
<evidence type="ECO:0000313" key="10">
    <source>
        <dbReference type="EMBL" id="GAA2045030.1"/>
    </source>
</evidence>
<name>A0ABP5GEI7_9ACTN</name>
<evidence type="ECO:0000256" key="7">
    <source>
        <dbReference type="SAM" id="Phobius"/>
    </source>
</evidence>
<dbReference type="InterPro" id="IPR036259">
    <property type="entry name" value="MFS_trans_sf"/>
</dbReference>
<evidence type="ECO:0000256" key="4">
    <source>
        <dbReference type="ARBA" id="ARBA00022989"/>
    </source>
</evidence>
<keyword evidence="5 7" id="KW-0472">Membrane</keyword>
<feature type="transmembrane region" description="Helical" evidence="7">
    <location>
        <begin position="160"/>
        <end position="179"/>
    </location>
</feature>